<gene>
    <name evidence="2" type="ORF">HEQ75_27395</name>
</gene>
<evidence type="ECO:0000259" key="1">
    <source>
        <dbReference type="SMART" id="SM00460"/>
    </source>
</evidence>
<dbReference type="Proteomes" id="UP000787635">
    <property type="component" value="Unassembled WGS sequence"/>
</dbReference>
<dbReference type="Pfam" id="PF01841">
    <property type="entry name" value="Transglut_core"/>
    <property type="match status" value="1"/>
</dbReference>
<feature type="domain" description="Transglutaminase-like" evidence="1">
    <location>
        <begin position="161"/>
        <end position="221"/>
    </location>
</feature>
<organism evidence="2 3">
    <name type="scientific">Falsiroseomonas selenitidurans</name>
    <dbReference type="NCBI Taxonomy" id="2716335"/>
    <lineage>
        <taxon>Bacteria</taxon>
        <taxon>Pseudomonadati</taxon>
        <taxon>Pseudomonadota</taxon>
        <taxon>Alphaproteobacteria</taxon>
        <taxon>Acetobacterales</taxon>
        <taxon>Roseomonadaceae</taxon>
        <taxon>Falsiroseomonas</taxon>
    </lineage>
</organism>
<keyword evidence="3" id="KW-1185">Reference proteome</keyword>
<dbReference type="Gene3D" id="3.10.620.30">
    <property type="match status" value="1"/>
</dbReference>
<name>A0ABX1EC76_9PROT</name>
<dbReference type="SMART" id="SM00460">
    <property type="entry name" value="TGc"/>
    <property type="match status" value="1"/>
</dbReference>
<evidence type="ECO:0000313" key="2">
    <source>
        <dbReference type="EMBL" id="NKC34601.1"/>
    </source>
</evidence>
<dbReference type="EMBL" id="JAAVNE010000106">
    <property type="protein sequence ID" value="NKC34601.1"/>
    <property type="molecule type" value="Genomic_DNA"/>
</dbReference>
<reference evidence="2 3" key="1">
    <citation type="submission" date="2020-03" db="EMBL/GenBank/DDBJ databases">
        <title>Roseomonas selenitidurans sp. nov. isolated from urban soil.</title>
        <authorList>
            <person name="Liu H."/>
        </authorList>
    </citation>
    <scope>NUCLEOTIDE SEQUENCE [LARGE SCALE GENOMIC DNA]</scope>
    <source>
        <strain evidence="2 3">BU-1</strain>
    </source>
</reference>
<sequence>GRLVAVTLRRRFPAEALPPGRPARLRLPAPLPGPGVSDLVVEVLEQPSGAPPATLSPGRMEVRLEAPADAVLALRATARIAPLLRGALPPEPLPAEAAALHLRREEGFIRVTPAIAALAAAAGEGPPLRVAQAIWRATLARLQVEPIHYAEVDVAAPGEWVLARGAADCQLVSALLVALFRARGIPARLVGGVLPYPRAPSRHYWAEAHLGGAWHPFDAIARDLDDNGRVPAWHDAFAGQLEPRLVTERHPRLFTGAPGVPMPPAWLMLRRLTRDGAAVRHVEAGTGRLLYEEEIAVTLGDLSPG</sequence>
<dbReference type="InterPro" id="IPR002931">
    <property type="entry name" value="Transglutaminase-like"/>
</dbReference>
<dbReference type="InterPro" id="IPR038765">
    <property type="entry name" value="Papain-like_cys_pep_sf"/>
</dbReference>
<evidence type="ECO:0000313" key="3">
    <source>
        <dbReference type="Proteomes" id="UP000787635"/>
    </source>
</evidence>
<comment type="caution">
    <text evidence="2">The sequence shown here is derived from an EMBL/GenBank/DDBJ whole genome shotgun (WGS) entry which is preliminary data.</text>
</comment>
<dbReference type="RefSeq" id="WP_168035296.1">
    <property type="nucleotide sequence ID" value="NZ_JAAVNE010000106.1"/>
</dbReference>
<feature type="non-terminal residue" evidence="2">
    <location>
        <position position="1"/>
    </location>
</feature>
<accession>A0ABX1EC76</accession>
<dbReference type="SUPFAM" id="SSF54001">
    <property type="entry name" value="Cysteine proteinases"/>
    <property type="match status" value="1"/>
</dbReference>
<proteinExistence type="predicted"/>
<dbReference type="PANTHER" id="PTHR33490">
    <property type="entry name" value="BLR5614 PROTEIN-RELATED"/>
    <property type="match status" value="1"/>
</dbReference>
<protein>
    <submittedName>
        <fullName evidence="2">Transglutaminase domain-containing protein</fullName>
    </submittedName>
</protein>
<dbReference type="PANTHER" id="PTHR33490:SF6">
    <property type="entry name" value="SLL1049 PROTEIN"/>
    <property type="match status" value="1"/>
</dbReference>